<feature type="transmembrane region" description="Helical" evidence="1">
    <location>
        <begin position="6"/>
        <end position="29"/>
    </location>
</feature>
<dbReference type="CDD" id="cd07341">
    <property type="entry name" value="M56_BlaR1_MecR1_like"/>
    <property type="match status" value="1"/>
</dbReference>
<keyword evidence="1" id="KW-1133">Transmembrane helix</keyword>
<evidence type="ECO:0000259" key="2">
    <source>
        <dbReference type="Pfam" id="PF05569"/>
    </source>
</evidence>
<feature type="transmembrane region" description="Helical" evidence="1">
    <location>
        <begin position="38"/>
        <end position="61"/>
    </location>
</feature>
<reference evidence="3 4" key="1">
    <citation type="submission" date="2021-10" db="EMBL/GenBank/DDBJ databases">
        <title>Lutispora strain m25 sp. nov., a thermophilic, non-spore-forming bacterium isolated from a lab-scale methanogenic bioreactor digesting anaerobic sludge.</title>
        <authorList>
            <person name="El Houari A."/>
            <person name="Mcdonald J."/>
        </authorList>
    </citation>
    <scope>NUCLEOTIDE SEQUENCE [LARGE SCALE GENOMIC DNA]</scope>
    <source>
        <strain evidence="4">m25</strain>
    </source>
</reference>
<dbReference type="PANTHER" id="PTHR34978:SF3">
    <property type="entry name" value="SLR0241 PROTEIN"/>
    <property type="match status" value="1"/>
</dbReference>
<dbReference type="EMBL" id="JAJEKE010000020">
    <property type="protein sequence ID" value="MCQ1531264.1"/>
    <property type="molecule type" value="Genomic_DNA"/>
</dbReference>
<proteinExistence type="predicted"/>
<keyword evidence="4" id="KW-1185">Reference proteome</keyword>
<dbReference type="InterPro" id="IPR052173">
    <property type="entry name" value="Beta-lactam_resp_regulator"/>
</dbReference>
<sequence length="664" mass="75154">MEALFLKILNMSITAGYVIFALLFIRLLLKGAPKKYSYLLWSVVLFRLICPVSFSSIFSIFQTEPFDMTMAQSGGAAALTYVPADIGYMNAPRVTVGIPSMNSVISESLPAATPYASVNPMQIWILLGTILWCIGIAALLVYNIVTYIRLKHRMATAVCLKGNVCESDKTRSPFILGFFKPLIYIPFGLGQQERGYIIQHEEVHLRRKDHWIKLLSLCVLAVHWFNPLVWLAYALMTKDMEMSCDEKVLSESNVNIIHEYSMSLLSFAANRRFPAASPLAFGEAGVRERIKNVLQFKKPPRRVVIFAVIICITSVAACAANPKQLRETKESSVKGQMQREGIKEEQLPYGNYAFERQIYMNPLSSFIASNDYKEYYTLDENSLTVIDEAGSQRKFAIAYKKTQVDEQEFKTNFLIEGFNIPDISSYKECYQLTDDSGSSGYRIYQMDEEFWLVRLRRGDASDQKKSDYIWSIYKIAGNYGETPLKASISGYQNGVGEFLLLQGNFQSGYDADTCYNITPENIKQKSDYQVFKYNASSASFLLYEGNIHPLGEWFGGLGVTSMALADLDGDGKQELYFTYSWGSGIHRSHAAYFDPTDKQIIKFEYMHLNEDMMIAVNSDGEPSLYTAVISDLKDFVNFDIKKANYISDIVYQDGKILLSQASKE</sequence>
<dbReference type="SUPFAM" id="SSF69318">
    <property type="entry name" value="Integrin alpha N-terminal domain"/>
    <property type="match status" value="1"/>
</dbReference>
<feature type="transmembrane region" description="Helical" evidence="1">
    <location>
        <begin position="123"/>
        <end position="145"/>
    </location>
</feature>
<keyword evidence="1" id="KW-0812">Transmembrane</keyword>
<dbReference type="RefSeq" id="WP_255228792.1">
    <property type="nucleotide sequence ID" value="NZ_JAJEKE010000020.1"/>
</dbReference>
<protein>
    <submittedName>
        <fullName evidence="3">M56 family metallopeptidase</fullName>
    </submittedName>
</protein>
<evidence type="ECO:0000313" key="4">
    <source>
        <dbReference type="Proteomes" id="UP001651880"/>
    </source>
</evidence>
<dbReference type="Pfam" id="PF05569">
    <property type="entry name" value="Peptidase_M56"/>
    <property type="match status" value="1"/>
</dbReference>
<comment type="caution">
    <text evidence="3">The sequence shown here is derived from an EMBL/GenBank/DDBJ whole genome shotgun (WGS) entry which is preliminary data.</text>
</comment>
<feature type="transmembrane region" description="Helical" evidence="1">
    <location>
        <begin position="214"/>
        <end position="233"/>
    </location>
</feature>
<evidence type="ECO:0000256" key="1">
    <source>
        <dbReference type="SAM" id="Phobius"/>
    </source>
</evidence>
<name>A0ABT1NJL2_9FIRM</name>
<evidence type="ECO:0000313" key="3">
    <source>
        <dbReference type="EMBL" id="MCQ1531264.1"/>
    </source>
</evidence>
<dbReference type="PANTHER" id="PTHR34978">
    <property type="entry name" value="POSSIBLE SENSOR-TRANSDUCER PROTEIN BLAR"/>
    <property type="match status" value="1"/>
</dbReference>
<keyword evidence="1" id="KW-0472">Membrane</keyword>
<feature type="domain" description="Peptidase M56" evidence="2">
    <location>
        <begin position="7"/>
        <end position="292"/>
    </location>
</feature>
<dbReference type="InterPro" id="IPR008756">
    <property type="entry name" value="Peptidase_M56"/>
</dbReference>
<dbReference type="InterPro" id="IPR028994">
    <property type="entry name" value="Integrin_alpha_N"/>
</dbReference>
<organism evidence="3 4">
    <name type="scientific">Lutispora saccharofermentans</name>
    <dbReference type="NCBI Taxonomy" id="3024236"/>
    <lineage>
        <taxon>Bacteria</taxon>
        <taxon>Bacillati</taxon>
        <taxon>Bacillota</taxon>
        <taxon>Clostridia</taxon>
        <taxon>Lutisporales</taxon>
        <taxon>Lutisporaceae</taxon>
        <taxon>Lutispora</taxon>
    </lineage>
</organism>
<dbReference type="Proteomes" id="UP001651880">
    <property type="component" value="Unassembled WGS sequence"/>
</dbReference>
<gene>
    <name evidence="3" type="ORF">LJD61_17190</name>
</gene>
<accession>A0ABT1NJL2</accession>